<proteinExistence type="predicted"/>
<evidence type="ECO:0000313" key="2">
    <source>
        <dbReference type="Proteomes" id="UP001225378"/>
    </source>
</evidence>
<dbReference type="EMBL" id="CP157743">
    <property type="protein sequence ID" value="XBS21323.1"/>
    <property type="molecule type" value="Genomic_DNA"/>
</dbReference>
<organism evidence="1 2">
    <name type="scientific">Methylomarinum roseum</name>
    <dbReference type="NCBI Taxonomy" id="3067653"/>
    <lineage>
        <taxon>Bacteria</taxon>
        <taxon>Pseudomonadati</taxon>
        <taxon>Pseudomonadota</taxon>
        <taxon>Gammaproteobacteria</taxon>
        <taxon>Methylococcales</taxon>
        <taxon>Methylococcaceae</taxon>
        <taxon>Methylomarinum</taxon>
    </lineage>
</organism>
<evidence type="ECO:0000313" key="1">
    <source>
        <dbReference type="EMBL" id="XBS21323.1"/>
    </source>
</evidence>
<keyword evidence="2" id="KW-1185">Reference proteome</keyword>
<dbReference type="AlphaFoldDB" id="A0AAU7NWI0"/>
<name>A0AAU7NWI0_9GAMM</name>
<dbReference type="Proteomes" id="UP001225378">
    <property type="component" value="Chromosome"/>
</dbReference>
<dbReference type="RefSeq" id="WP_349432021.1">
    <property type="nucleotide sequence ID" value="NZ_CP157743.1"/>
</dbReference>
<accession>A0AAU7NWI0</accession>
<dbReference type="KEGG" id="mech:Q9L42_004135"/>
<sequence length="189" mass="21179">MAYEYLDLENKLYIPTQKLLDQIQLDLAGLFTMIRQGAIDAHNSLAVLGREWYDDPIATSERWYNQAVAYGADLYAVFFEKWLPQAEQSYDQMLLAASELATQTLDNVDYIVENPEQVSAEAIASMTESLTAAGHLSAELVEDLQNKSEEIIALLMEQPLQTLETATMELLSSLLNAYYELATTILASL</sequence>
<gene>
    <name evidence="1" type="ORF">Q9L42_004135</name>
</gene>
<reference evidence="1 2" key="1">
    <citation type="journal article" date="2024" name="Microbiology">
        <title>Methylomarinum rosea sp. nov., a novel halophilic methanotrophic bacterium from the hypersaline Lake Elton.</title>
        <authorList>
            <person name="Suleimanov R.Z."/>
            <person name="Oshkin I.Y."/>
            <person name="Danilova O.V."/>
            <person name="Suzina N.E."/>
            <person name="Dedysh S.N."/>
        </authorList>
    </citation>
    <scope>NUCLEOTIDE SEQUENCE [LARGE SCALE GENOMIC DNA]</scope>
    <source>
        <strain evidence="1 2">Ch1-1</strain>
    </source>
</reference>
<protein>
    <submittedName>
        <fullName evidence="1">Uncharacterized protein</fullName>
    </submittedName>
</protein>